<keyword evidence="4" id="KW-1185">Reference proteome</keyword>
<dbReference type="EMBL" id="CAMXCT030006511">
    <property type="protein sequence ID" value="CAL4802332.1"/>
    <property type="molecule type" value="Genomic_DNA"/>
</dbReference>
<reference evidence="2" key="1">
    <citation type="submission" date="2022-10" db="EMBL/GenBank/DDBJ databases">
        <authorList>
            <person name="Chen Y."/>
            <person name="Dougan E. K."/>
            <person name="Chan C."/>
            <person name="Rhodes N."/>
            <person name="Thang M."/>
        </authorList>
    </citation>
    <scope>NUCLEOTIDE SEQUENCE</scope>
</reference>
<accession>A0A9P1DRI8</accession>
<reference evidence="3" key="2">
    <citation type="submission" date="2024-04" db="EMBL/GenBank/DDBJ databases">
        <authorList>
            <person name="Chen Y."/>
            <person name="Shah S."/>
            <person name="Dougan E. K."/>
            <person name="Thang M."/>
            <person name="Chan C."/>
        </authorList>
    </citation>
    <scope>NUCLEOTIDE SEQUENCE [LARGE SCALE GENOMIC DNA]</scope>
</reference>
<proteinExistence type="predicted"/>
<evidence type="ECO:0000256" key="1">
    <source>
        <dbReference type="SAM" id="SignalP"/>
    </source>
</evidence>
<evidence type="ECO:0000313" key="4">
    <source>
        <dbReference type="Proteomes" id="UP001152797"/>
    </source>
</evidence>
<feature type="signal peptide" evidence="1">
    <location>
        <begin position="1"/>
        <end position="28"/>
    </location>
</feature>
<dbReference type="EMBL" id="CAMXCT020006511">
    <property type="protein sequence ID" value="CAL1168395.1"/>
    <property type="molecule type" value="Genomic_DNA"/>
</dbReference>
<dbReference type="EMBL" id="CAMXCT010006511">
    <property type="protein sequence ID" value="CAI4015020.1"/>
    <property type="molecule type" value="Genomic_DNA"/>
</dbReference>
<comment type="caution">
    <text evidence="2">The sequence shown here is derived from an EMBL/GenBank/DDBJ whole genome shotgun (WGS) entry which is preliminary data.</text>
</comment>
<evidence type="ECO:0000313" key="2">
    <source>
        <dbReference type="EMBL" id="CAI4015020.1"/>
    </source>
</evidence>
<keyword evidence="1" id="KW-0732">Signal</keyword>
<sequence length="104" mass="11778">MHQFSDFRHTLEIIAFLIFSATTNSTKSQQIVPCFNIPTFLQSQTFLRSAALHRYRTRAGFYHAPSHSSHQSTVPNLFDIRAASYSTVLVALPPSYCKKSGKQK</sequence>
<name>A0A9P1DRI8_9DINO</name>
<feature type="chain" id="PRO_5043271628" description="Secreted protein" evidence="1">
    <location>
        <begin position="29"/>
        <end position="104"/>
    </location>
</feature>
<protein>
    <recommendedName>
        <fullName evidence="5">Secreted protein</fullName>
    </recommendedName>
</protein>
<dbReference type="AlphaFoldDB" id="A0A9P1DRI8"/>
<organism evidence="2">
    <name type="scientific">Cladocopium goreaui</name>
    <dbReference type="NCBI Taxonomy" id="2562237"/>
    <lineage>
        <taxon>Eukaryota</taxon>
        <taxon>Sar</taxon>
        <taxon>Alveolata</taxon>
        <taxon>Dinophyceae</taxon>
        <taxon>Suessiales</taxon>
        <taxon>Symbiodiniaceae</taxon>
        <taxon>Cladocopium</taxon>
    </lineage>
</organism>
<evidence type="ECO:0008006" key="5">
    <source>
        <dbReference type="Google" id="ProtNLM"/>
    </source>
</evidence>
<dbReference type="Proteomes" id="UP001152797">
    <property type="component" value="Unassembled WGS sequence"/>
</dbReference>
<evidence type="ECO:0000313" key="3">
    <source>
        <dbReference type="EMBL" id="CAL1168395.1"/>
    </source>
</evidence>
<gene>
    <name evidence="2" type="ORF">C1SCF055_LOCUS39874</name>
</gene>